<evidence type="ECO:0000313" key="1">
    <source>
        <dbReference type="EMBL" id="KYN18886.1"/>
    </source>
</evidence>
<gene>
    <name evidence="1" type="ORF">ALC57_08792</name>
</gene>
<proteinExistence type="predicted"/>
<reference evidence="1 2" key="1">
    <citation type="submission" date="2015-09" db="EMBL/GenBank/DDBJ databases">
        <title>Trachymyrmex cornetzi WGS genome.</title>
        <authorList>
            <person name="Nygaard S."/>
            <person name="Hu H."/>
            <person name="Boomsma J."/>
            <person name="Zhang G."/>
        </authorList>
    </citation>
    <scope>NUCLEOTIDE SEQUENCE [LARGE SCALE GENOMIC DNA]</scope>
    <source>
        <strain evidence="1">Tcor2-1</strain>
        <tissue evidence="1">Whole body</tissue>
    </source>
</reference>
<organism evidence="1 2">
    <name type="scientific">Trachymyrmex cornetzi</name>
    <dbReference type="NCBI Taxonomy" id="471704"/>
    <lineage>
        <taxon>Eukaryota</taxon>
        <taxon>Metazoa</taxon>
        <taxon>Ecdysozoa</taxon>
        <taxon>Arthropoda</taxon>
        <taxon>Hexapoda</taxon>
        <taxon>Insecta</taxon>
        <taxon>Pterygota</taxon>
        <taxon>Neoptera</taxon>
        <taxon>Endopterygota</taxon>
        <taxon>Hymenoptera</taxon>
        <taxon>Apocrita</taxon>
        <taxon>Aculeata</taxon>
        <taxon>Formicoidea</taxon>
        <taxon>Formicidae</taxon>
        <taxon>Myrmicinae</taxon>
        <taxon>Trachymyrmex</taxon>
    </lineage>
</organism>
<dbReference type="AlphaFoldDB" id="A0A151J6Y3"/>
<evidence type="ECO:0000313" key="2">
    <source>
        <dbReference type="Proteomes" id="UP000078492"/>
    </source>
</evidence>
<sequence length="403" mass="46242">HLFASVNARKQRKEIKEWRPSKIEMQEGFLLHVKIIGDLQVQLDLREKKLAQYSCPLQPLVAIVGPKLEEINQNFVVLGARKYFEVNTPLKAIDVCFKIFHALHIATKENNIVKGKYVPICGQYIPLNLILKKFFELTNALANTLTYMESLNKQNSELHNFIQGRLWAKKRQKYSKYDIVLPLFVYFDDVEVNNPLGSHCGKLGAVYVSLPCLPPECHSLLKNIFPVFQGLKRVFFVLGLITGDNLGLNGVLGLVESFSACFFCRFCKMHKNDTQQVEKGTTEDPALLRNVFNYNDNIQLWNVSETGLKENCVFHDIPSFHMTDNYSADELHDVREGLCNIDMIHILNNLTNDKYKCFDLTSLNNRMLMFDYGPKHSINKPPCISIDSLKRKKLKMTGSEMLC</sequence>
<protein>
    <submittedName>
        <fullName evidence="1">Uncharacterized protein</fullName>
    </submittedName>
</protein>
<dbReference type="Proteomes" id="UP000078492">
    <property type="component" value="Unassembled WGS sequence"/>
</dbReference>
<accession>A0A151J6Y3</accession>
<feature type="non-terminal residue" evidence="1">
    <location>
        <position position="1"/>
    </location>
</feature>
<keyword evidence="2" id="KW-1185">Reference proteome</keyword>
<name>A0A151J6Y3_9HYME</name>
<dbReference type="EMBL" id="KQ979833">
    <property type="protein sequence ID" value="KYN18886.1"/>
    <property type="molecule type" value="Genomic_DNA"/>
</dbReference>